<name>A0A0L0FZZ1_9EUKA</name>
<keyword evidence="13" id="KW-1185">Reference proteome</keyword>
<comment type="subcellular location">
    <subcellularLocation>
        <location evidence="1">Nucleus</location>
        <location evidence="1">Nucleolus</location>
    </subcellularLocation>
</comment>
<accession>A0A0L0FZZ1</accession>
<dbReference type="GO" id="GO:0005730">
    <property type="term" value="C:nucleolus"/>
    <property type="evidence" value="ECO:0007669"/>
    <property type="project" value="UniProtKB-SubCell"/>
</dbReference>
<keyword evidence="2" id="KW-1017">Isopeptide bond</keyword>
<proteinExistence type="inferred from homology"/>
<dbReference type="GeneID" id="25905786"/>
<dbReference type="InterPro" id="IPR050257">
    <property type="entry name" value="eL8/uL1-like"/>
</dbReference>
<feature type="compositionally biased region" description="Basic and acidic residues" evidence="11">
    <location>
        <begin position="241"/>
        <end position="261"/>
    </location>
</feature>
<evidence type="ECO:0000256" key="3">
    <source>
        <dbReference type="ARBA" id="ARBA00022553"/>
    </source>
</evidence>
<dbReference type="Gene3D" id="3.40.50.790">
    <property type="match status" value="1"/>
</dbReference>
<comment type="similarity">
    <text evidence="9">Belongs to the universal ribosomal protein uL1 family. Highly divergent.</text>
</comment>
<protein>
    <recommendedName>
        <fullName evidence="10">Ribosomal L1 domain-containing protein 1</fullName>
    </recommendedName>
</protein>
<dbReference type="OrthoDB" id="10251727at2759"/>
<evidence type="ECO:0000256" key="6">
    <source>
        <dbReference type="ARBA" id="ARBA00023054"/>
    </source>
</evidence>
<gene>
    <name evidence="12" type="ORF">SARC_05282</name>
</gene>
<evidence type="ECO:0000256" key="1">
    <source>
        <dbReference type="ARBA" id="ARBA00004604"/>
    </source>
</evidence>
<dbReference type="FunFam" id="3.40.50.790:FF:000004">
    <property type="entry name" value="Ribosomal L1 domain-containing 1-like 1"/>
    <property type="match status" value="1"/>
</dbReference>
<evidence type="ECO:0000256" key="4">
    <source>
        <dbReference type="ARBA" id="ARBA00022843"/>
    </source>
</evidence>
<dbReference type="InterPro" id="IPR023674">
    <property type="entry name" value="Ribosomal_uL1-like"/>
</dbReference>
<dbReference type="Pfam" id="PF00687">
    <property type="entry name" value="Ribosomal_L1"/>
    <property type="match status" value="1"/>
</dbReference>
<evidence type="ECO:0000256" key="9">
    <source>
        <dbReference type="ARBA" id="ARBA00061550"/>
    </source>
</evidence>
<evidence type="ECO:0000313" key="12">
    <source>
        <dbReference type="EMBL" id="KNC82432.1"/>
    </source>
</evidence>
<dbReference type="InterPro" id="IPR028364">
    <property type="entry name" value="Ribosomal_uL1/biogenesis"/>
</dbReference>
<keyword evidence="7" id="KW-0539">Nucleus</keyword>
<evidence type="ECO:0000256" key="8">
    <source>
        <dbReference type="ARBA" id="ARBA00054167"/>
    </source>
</evidence>
<organism evidence="12 13">
    <name type="scientific">Sphaeroforma arctica JP610</name>
    <dbReference type="NCBI Taxonomy" id="667725"/>
    <lineage>
        <taxon>Eukaryota</taxon>
        <taxon>Ichthyosporea</taxon>
        <taxon>Ichthyophonida</taxon>
        <taxon>Sphaeroforma</taxon>
    </lineage>
</organism>
<reference evidence="12 13" key="1">
    <citation type="submission" date="2011-02" db="EMBL/GenBank/DDBJ databases">
        <title>The Genome Sequence of Sphaeroforma arctica JP610.</title>
        <authorList>
            <consortium name="The Broad Institute Genome Sequencing Platform"/>
            <person name="Russ C."/>
            <person name="Cuomo C."/>
            <person name="Young S.K."/>
            <person name="Zeng Q."/>
            <person name="Gargeya S."/>
            <person name="Alvarado L."/>
            <person name="Berlin A."/>
            <person name="Chapman S.B."/>
            <person name="Chen Z."/>
            <person name="Freedman E."/>
            <person name="Gellesch M."/>
            <person name="Goldberg J."/>
            <person name="Griggs A."/>
            <person name="Gujja S."/>
            <person name="Heilman E."/>
            <person name="Heiman D."/>
            <person name="Howarth C."/>
            <person name="Mehta T."/>
            <person name="Neiman D."/>
            <person name="Pearson M."/>
            <person name="Roberts A."/>
            <person name="Saif S."/>
            <person name="Shea T."/>
            <person name="Shenoy N."/>
            <person name="Sisk P."/>
            <person name="Stolte C."/>
            <person name="Sykes S."/>
            <person name="White J."/>
            <person name="Yandava C."/>
            <person name="Burger G."/>
            <person name="Gray M.W."/>
            <person name="Holland P.W.H."/>
            <person name="King N."/>
            <person name="Lang F.B.F."/>
            <person name="Roger A.J."/>
            <person name="Ruiz-Trillo I."/>
            <person name="Haas B."/>
            <person name="Nusbaum C."/>
            <person name="Birren B."/>
        </authorList>
    </citation>
    <scope>NUCLEOTIDE SEQUENCE [LARGE SCALE GENOMIC DNA]</scope>
    <source>
        <strain evidence="12 13">JP610</strain>
    </source>
</reference>
<comment type="function">
    <text evidence="8">Regulates cellular senescence through inhibition of PTEN translation. Acts as a pro-apoptotic regulator in response to DNA damage.</text>
</comment>
<dbReference type="GO" id="GO:0003723">
    <property type="term" value="F:RNA binding"/>
    <property type="evidence" value="ECO:0007669"/>
    <property type="project" value="InterPro"/>
</dbReference>
<dbReference type="InterPro" id="IPR016095">
    <property type="entry name" value="Ribosomal_uL1_3-a/b-sand"/>
</dbReference>
<evidence type="ECO:0000313" key="13">
    <source>
        <dbReference type="Proteomes" id="UP000054560"/>
    </source>
</evidence>
<dbReference type="RefSeq" id="XP_014156334.1">
    <property type="nucleotide sequence ID" value="XM_014300859.1"/>
</dbReference>
<dbReference type="Proteomes" id="UP000054560">
    <property type="component" value="Unassembled WGS sequence"/>
</dbReference>
<keyword evidence="6" id="KW-0175">Coiled coil</keyword>
<keyword evidence="5" id="KW-0007">Acetylation</keyword>
<dbReference type="CDD" id="cd00403">
    <property type="entry name" value="Ribosomal_L1"/>
    <property type="match status" value="1"/>
</dbReference>
<dbReference type="eggNOG" id="KOG1685">
    <property type="taxonomic scope" value="Eukaryota"/>
</dbReference>
<dbReference type="SUPFAM" id="SSF56808">
    <property type="entry name" value="Ribosomal protein L1"/>
    <property type="match status" value="1"/>
</dbReference>
<evidence type="ECO:0000256" key="11">
    <source>
        <dbReference type="SAM" id="MobiDB-lite"/>
    </source>
</evidence>
<evidence type="ECO:0000256" key="7">
    <source>
        <dbReference type="ARBA" id="ARBA00023242"/>
    </source>
</evidence>
<dbReference type="EMBL" id="KQ241928">
    <property type="protein sequence ID" value="KNC82432.1"/>
    <property type="molecule type" value="Genomic_DNA"/>
</dbReference>
<keyword evidence="3" id="KW-0597">Phosphoprotein</keyword>
<dbReference type="STRING" id="667725.A0A0L0FZZ1"/>
<feature type="compositionally biased region" description="Basic residues" evidence="11">
    <location>
        <begin position="287"/>
        <end position="300"/>
    </location>
</feature>
<sequence>MSIDSTLLKKAVPALLKASKAQLENSSTLLQDDQQFLLFIAVDKIPDPKKKVIQIPVPHPFSNEQTEICLITKDPQTGEREWKDKVAEQKVPNVAKVVSLSKLKTKFKTYESKRTLCDSYDLFMADDRIMPSLPHLLGKYFFGKKKMPIGVNLRKENMVKEIVRARDCTQMRVGLGNCITIKVGTTGQSAEDVVANVQAVVDAAIPKIDGKWKNIKSIGLRTQNSVCLPLYNALVSEIKEETKTPTDDSDKKSTKRRRDESDSAVVEPVVKETKASVKKAAVASKSSAKKNSAKKQKVAA</sequence>
<dbReference type="PANTHER" id="PTHR23105">
    <property type="entry name" value="RIBOSOMAL PROTEIN L7AE FAMILY MEMBER"/>
    <property type="match status" value="1"/>
</dbReference>
<keyword evidence="4" id="KW-0832">Ubl conjugation</keyword>
<evidence type="ECO:0000256" key="5">
    <source>
        <dbReference type="ARBA" id="ARBA00022990"/>
    </source>
</evidence>
<dbReference type="AlphaFoldDB" id="A0A0L0FZZ1"/>
<evidence type="ECO:0000256" key="2">
    <source>
        <dbReference type="ARBA" id="ARBA00022499"/>
    </source>
</evidence>
<feature type="region of interest" description="Disordered" evidence="11">
    <location>
        <begin position="241"/>
        <end position="300"/>
    </location>
</feature>
<evidence type="ECO:0000256" key="10">
    <source>
        <dbReference type="ARBA" id="ARBA00070787"/>
    </source>
</evidence>